<feature type="domain" description="GST N-terminal" evidence="2">
    <location>
        <begin position="6"/>
        <end position="59"/>
    </location>
</feature>
<proteinExistence type="inferred from homology"/>
<comment type="similarity">
    <text evidence="1">Belongs to the GST superfamily.</text>
</comment>
<dbReference type="Pfam" id="PF02798">
    <property type="entry name" value="GST_N"/>
    <property type="match status" value="1"/>
</dbReference>
<sequence>MTTPGITLFTAPTPNGYKVSIALEELKAIGAIPSYSVVSISFQENEQKSDWFLKINPNGTGD</sequence>
<reference evidence="3" key="1">
    <citation type="submission" date="2023-03" db="EMBL/GenBank/DDBJ databases">
        <title>Massive genome expansion in bonnet fungi (Mycena s.s.) driven by repeated elements and novel gene families across ecological guilds.</title>
        <authorList>
            <consortium name="Lawrence Berkeley National Laboratory"/>
            <person name="Harder C.B."/>
            <person name="Miyauchi S."/>
            <person name="Viragh M."/>
            <person name="Kuo A."/>
            <person name="Thoen E."/>
            <person name="Andreopoulos B."/>
            <person name="Lu D."/>
            <person name="Skrede I."/>
            <person name="Drula E."/>
            <person name="Henrissat B."/>
            <person name="Morin E."/>
            <person name="Kohler A."/>
            <person name="Barry K."/>
            <person name="LaButti K."/>
            <person name="Morin E."/>
            <person name="Salamov A."/>
            <person name="Lipzen A."/>
            <person name="Mereny Z."/>
            <person name="Hegedus B."/>
            <person name="Baldrian P."/>
            <person name="Stursova M."/>
            <person name="Weitz H."/>
            <person name="Taylor A."/>
            <person name="Grigoriev I.V."/>
            <person name="Nagy L.G."/>
            <person name="Martin F."/>
            <person name="Kauserud H."/>
        </authorList>
    </citation>
    <scope>NUCLEOTIDE SEQUENCE</scope>
    <source>
        <strain evidence="3">9144</strain>
    </source>
</reference>
<evidence type="ECO:0000313" key="3">
    <source>
        <dbReference type="EMBL" id="KAJ7206856.1"/>
    </source>
</evidence>
<dbReference type="EMBL" id="JARJCW010000038">
    <property type="protein sequence ID" value="KAJ7206856.1"/>
    <property type="molecule type" value="Genomic_DNA"/>
</dbReference>
<gene>
    <name evidence="3" type="ORF">GGX14DRAFT_567940</name>
</gene>
<name>A0AAD6VDW3_9AGAR</name>
<dbReference type="SUPFAM" id="SSF52833">
    <property type="entry name" value="Thioredoxin-like"/>
    <property type="match status" value="1"/>
</dbReference>
<dbReference type="AlphaFoldDB" id="A0AAD6VDW3"/>
<dbReference type="InterPro" id="IPR004045">
    <property type="entry name" value="Glutathione_S-Trfase_N"/>
</dbReference>
<dbReference type="Gene3D" id="3.40.30.10">
    <property type="entry name" value="Glutaredoxin"/>
    <property type="match status" value="1"/>
</dbReference>
<accession>A0AAD6VDW3</accession>
<organism evidence="3 4">
    <name type="scientific">Mycena pura</name>
    <dbReference type="NCBI Taxonomy" id="153505"/>
    <lineage>
        <taxon>Eukaryota</taxon>
        <taxon>Fungi</taxon>
        <taxon>Dikarya</taxon>
        <taxon>Basidiomycota</taxon>
        <taxon>Agaricomycotina</taxon>
        <taxon>Agaricomycetes</taxon>
        <taxon>Agaricomycetidae</taxon>
        <taxon>Agaricales</taxon>
        <taxon>Marasmiineae</taxon>
        <taxon>Mycenaceae</taxon>
        <taxon>Mycena</taxon>
    </lineage>
</organism>
<protein>
    <recommendedName>
        <fullName evidence="2">GST N-terminal domain-containing protein</fullName>
    </recommendedName>
</protein>
<evidence type="ECO:0000313" key="4">
    <source>
        <dbReference type="Proteomes" id="UP001219525"/>
    </source>
</evidence>
<evidence type="ECO:0000256" key="1">
    <source>
        <dbReference type="ARBA" id="ARBA00007409"/>
    </source>
</evidence>
<dbReference type="Proteomes" id="UP001219525">
    <property type="component" value="Unassembled WGS sequence"/>
</dbReference>
<dbReference type="PANTHER" id="PTHR44051:SF8">
    <property type="entry name" value="GLUTATHIONE S-TRANSFERASE GSTA"/>
    <property type="match status" value="1"/>
</dbReference>
<dbReference type="InterPro" id="IPR036249">
    <property type="entry name" value="Thioredoxin-like_sf"/>
</dbReference>
<comment type="caution">
    <text evidence="3">The sequence shown here is derived from an EMBL/GenBank/DDBJ whole genome shotgun (WGS) entry which is preliminary data.</text>
</comment>
<evidence type="ECO:0000259" key="2">
    <source>
        <dbReference type="Pfam" id="PF02798"/>
    </source>
</evidence>
<dbReference type="PANTHER" id="PTHR44051">
    <property type="entry name" value="GLUTATHIONE S-TRANSFERASE-RELATED"/>
    <property type="match status" value="1"/>
</dbReference>
<keyword evidence="4" id="KW-1185">Reference proteome</keyword>